<comment type="caution">
    <text evidence="6">The sequence shown here is derived from an EMBL/GenBank/DDBJ whole genome shotgun (WGS) entry which is preliminary data.</text>
</comment>
<gene>
    <name evidence="6" type="ORF">TKK_018683</name>
</gene>
<evidence type="ECO:0000313" key="7">
    <source>
        <dbReference type="Proteomes" id="UP001627154"/>
    </source>
</evidence>
<sequence>MKFFVAALVLLALSLSVSAQSSEPEGVACKSPSDCPKGTTCVIEQMRYSLPSCKPLLKKGESCRPGAPWRSSSEYYYPNGKKVKVEGIYVTIPPCEEGLECKRPMGVCE</sequence>
<dbReference type="EMBL" id="JBJJXI010000153">
    <property type="protein sequence ID" value="KAL3385615.1"/>
    <property type="molecule type" value="Genomic_DNA"/>
</dbReference>
<keyword evidence="7" id="KW-1185">Reference proteome</keyword>
<proteinExistence type="predicted"/>
<feature type="chain" id="PRO_5044877823" description="Prokineticin domain-containing protein" evidence="4">
    <location>
        <begin position="20"/>
        <end position="109"/>
    </location>
</feature>
<evidence type="ECO:0000256" key="1">
    <source>
        <dbReference type="ARBA" id="ARBA00004613"/>
    </source>
</evidence>
<evidence type="ECO:0000256" key="4">
    <source>
        <dbReference type="SAM" id="SignalP"/>
    </source>
</evidence>
<dbReference type="GO" id="GO:0005576">
    <property type="term" value="C:extracellular region"/>
    <property type="evidence" value="ECO:0007669"/>
    <property type="project" value="UniProtKB-SubCell"/>
</dbReference>
<dbReference type="InterPro" id="IPR023569">
    <property type="entry name" value="Prokineticin_domain"/>
</dbReference>
<comment type="subcellular location">
    <subcellularLocation>
        <location evidence="1">Secreted</location>
    </subcellularLocation>
</comment>
<evidence type="ECO:0000313" key="6">
    <source>
        <dbReference type="EMBL" id="KAL3385615.1"/>
    </source>
</evidence>
<keyword evidence="3" id="KW-1015">Disulfide bond</keyword>
<protein>
    <recommendedName>
        <fullName evidence="5">Prokineticin domain-containing protein</fullName>
    </recommendedName>
</protein>
<dbReference type="Proteomes" id="UP001627154">
    <property type="component" value="Unassembled WGS sequence"/>
</dbReference>
<evidence type="ECO:0000259" key="5">
    <source>
        <dbReference type="Pfam" id="PF06607"/>
    </source>
</evidence>
<evidence type="ECO:0000256" key="2">
    <source>
        <dbReference type="ARBA" id="ARBA00022525"/>
    </source>
</evidence>
<dbReference type="AlphaFoldDB" id="A0ABD2VXY1"/>
<evidence type="ECO:0000256" key="3">
    <source>
        <dbReference type="ARBA" id="ARBA00023157"/>
    </source>
</evidence>
<feature type="signal peptide" evidence="4">
    <location>
        <begin position="1"/>
        <end position="19"/>
    </location>
</feature>
<keyword evidence="4" id="KW-0732">Signal</keyword>
<name>A0ABD2VXY1_9HYME</name>
<reference evidence="6 7" key="1">
    <citation type="journal article" date="2024" name="bioRxiv">
        <title>A reference genome for Trichogramma kaykai: A tiny desert-dwelling parasitoid wasp with competing sex-ratio distorters.</title>
        <authorList>
            <person name="Culotta J."/>
            <person name="Lindsey A.R."/>
        </authorList>
    </citation>
    <scope>NUCLEOTIDE SEQUENCE [LARGE SCALE GENOMIC DNA]</scope>
    <source>
        <strain evidence="6 7">KSX58</strain>
    </source>
</reference>
<organism evidence="6 7">
    <name type="scientific">Trichogramma kaykai</name>
    <dbReference type="NCBI Taxonomy" id="54128"/>
    <lineage>
        <taxon>Eukaryota</taxon>
        <taxon>Metazoa</taxon>
        <taxon>Ecdysozoa</taxon>
        <taxon>Arthropoda</taxon>
        <taxon>Hexapoda</taxon>
        <taxon>Insecta</taxon>
        <taxon>Pterygota</taxon>
        <taxon>Neoptera</taxon>
        <taxon>Endopterygota</taxon>
        <taxon>Hymenoptera</taxon>
        <taxon>Apocrita</taxon>
        <taxon>Proctotrupomorpha</taxon>
        <taxon>Chalcidoidea</taxon>
        <taxon>Trichogrammatidae</taxon>
        <taxon>Trichogramma</taxon>
    </lineage>
</organism>
<accession>A0ABD2VXY1</accession>
<keyword evidence="2" id="KW-0964">Secreted</keyword>
<dbReference type="Pfam" id="PF06607">
    <property type="entry name" value="Prokineticin"/>
    <property type="match status" value="1"/>
</dbReference>
<feature type="domain" description="Prokineticin" evidence="5">
    <location>
        <begin position="6"/>
        <end position="68"/>
    </location>
</feature>
<dbReference type="Gene3D" id="2.10.80.10">
    <property type="entry name" value="Lipase, subunit A"/>
    <property type="match status" value="1"/>
</dbReference>